<dbReference type="AlphaFoldDB" id="A0A3B0QLW1"/>
<dbReference type="GO" id="GO:0072344">
    <property type="term" value="P:rescue of stalled ribosome"/>
    <property type="evidence" value="ECO:0007669"/>
    <property type="project" value="TreeGrafter"/>
</dbReference>
<dbReference type="PANTHER" id="PTHR47814">
    <property type="entry name" value="PEPTIDYL-TRNA HYDROLASE ARFB"/>
    <property type="match status" value="1"/>
</dbReference>
<dbReference type="InterPro" id="IPR000352">
    <property type="entry name" value="Pep_chain_release_fac_I"/>
</dbReference>
<dbReference type="GO" id="GO:0003747">
    <property type="term" value="F:translation release factor activity"/>
    <property type="evidence" value="ECO:0007669"/>
    <property type="project" value="InterPro"/>
</dbReference>
<organism evidence="3">
    <name type="scientific">hydrothermal vent metagenome</name>
    <dbReference type="NCBI Taxonomy" id="652676"/>
    <lineage>
        <taxon>unclassified sequences</taxon>
        <taxon>metagenomes</taxon>
        <taxon>ecological metagenomes</taxon>
    </lineage>
</organism>
<dbReference type="GO" id="GO:0043022">
    <property type="term" value="F:ribosome binding"/>
    <property type="evidence" value="ECO:0007669"/>
    <property type="project" value="TreeGrafter"/>
</dbReference>
<feature type="domain" description="Prokaryotic-type class I peptide chain release factors" evidence="2">
    <location>
        <begin position="4"/>
        <end position="34"/>
    </location>
</feature>
<dbReference type="SUPFAM" id="SSF75620">
    <property type="entry name" value="Release factor"/>
    <property type="match status" value="1"/>
</dbReference>
<dbReference type="Pfam" id="PF00472">
    <property type="entry name" value="RF-1"/>
    <property type="match status" value="1"/>
</dbReference>
<dbReference type="EMBL" id="UOEB01000028">
    <property type="protein sequence ID" value="VAV82710.1"/>
    <property type="molecule type" value="Genomic_DNA"/>
</dbReference>
<dbReference type="Gene3D" id="3.30.160.20">
    <property type="match status" value="1"/>
</dbReference>
<comment type="similarity">
    <text evidence="1">Belongs to the prokaryotic/mitochondrial release factor family.</text>
</comment>
<dbReference type="PANTHER" id="PTHR47814:SF1">
    <property type="entry name" value="PEPTIDYL-TRNA HYDROLASE ARFB"/>
    <property type="match status" value="1"/>
</dbReference>
<protein>
    <recommendedName>
        <fullName evidence="2">Prokaryotic-type class I peptide chain release factors domain-containing protein</fullName>
    </recommendedName>
</protein>
<sequence>MNKDILQKELKFKAIRSSGPGGQHANKVASKVILYFDLNQSKAFPEKEKELLYKNLKPRLSK</sequence>
<gene>
    <name evidence="3" type="ORF">MNBD_BACTEROID02-1387</name>
</gene>
<name>A0A3B0QLW1_9ZZZZ</name>
<evidence type="ECO:0000313" key="3">
    <source>
        <dbReference type="EMBL" id="VAV82710.1"/>
    </source>
</evidence>
<dbReference type="GO" id="GO:0004045">
    <property type="term" value="F:peptidyl-tRNA hydrolase activity"/>
    <property type="evidence" value="ECO:0007669"/>
    <property type="project" value="TreeGrafter"/>
</dbReference>
<accession>A0A3B0QLW1</accession>
<feature type="non-terminal residue" evidence="3">
    <location>
        <position position="62"/>
    </location>
</feature>
<evidence type="ECO:0000256" key="1">
    <source>
        <dbReference type="ARBA" id="ARBA00010835"/>
    </source>
</evidence>
<dbReference type="InterPro" id="IPR045853">
    <property type="entry name" value="Pep_chain_release_fac_I_sf"/>
</dbReference>
<evidence type="ECO:0000259" key="2">
    <source>
        <dbReference type="Pfam" id="PF00472"/>
    </source>
</evidence>
<reference evidence="3" key="1">
    <citation type="submission" date="2018-06" db="EMBL/GenBank/DDBJ databases">
        <authorList>
            <person name="Zhirakovskaya E."/>
        </authorList>
    </citation>
    <scope>NUCLEOTIDE SEQUENCE</scope>
</reference>
<proteinExistence type="inferred from homology"/>